<dbReference type="EMBL" id="CP019602">
    <property type="protein sequence ID" value="ARU16008.1"/>
    <property type="molecule type" value="Genomic_DNA"/>
</dbReference>
<organism evidence="7 8">
    <name type="scientific">Croceicoccus marinus</name>
    <dbReference type="NCBI Taxonomy" id="450378"/>
    <lineage>
        <taxon>Bacteria</taxon>
        <taxon>Pseudomonadati</taxon>
        <taxon>Pseudomonadota</taxon>
        <taxon>Alphaproteobacteria</taxon>
        <taxon>Sphingomonadales</taxon>
        <taxon>Erythrobacteraceae</taxon>
        <taxon>Croceicoccus</taxon>
    </lineage>
</organism>
<dbReference type="PANTHER" id="PTHR31297">
    <property type="entry name" value="GLUCAN ENDO-1,6-BETA-GLUCOSIDASE B"/>
    <property type="match status" value="1"/>
</dbReference>
<gene>
    <name evidence="7" type="ORF">A9D14_07150</name>
</gene>
<evidence type="ECO:0000256" key="3">
    <source>
        <dbReference type="ARBA" id="ARBA00023295"/>
    </source>
</evidence>
<dbReference type="Proteomes" id="UP000195807">
    <property type="component" value="Chromosome"/>
</dbReference>
<accession>A0A1Z1FB15</accession>
<dbReference type="InterPro" id="IPR017853">
    <property type="entry name" value="GH"/>
</dbReference>
<evidence type="ECO:0000256" key="4">
    <source>
        <dbReference type="RuleBase" id="RU361153"/>
    </source>
</evidence>
<dbReference type="PANTHER" id="PTHR31297:SF17">
    <property type="entry name" value="ENDOGLUCANASE"/>
    <property type="match status" value="1"/>
</dbReference>
<dbReference type="SMR" id="A0A1Z1FB15"/>
<dbReference type="SUPFAM" id="SSF51445">
    <property type="entry name" value="(Trans)glycosidases"/>
    <property type="match status" value="1"/>
</dbReference>
<dbReference type="KEGG" id="cman:A9D14_07150"/>
<feature type="domain" description="Glycoside hydrolase family 5" evidence="6">
    <location>
        <begin position="57"/>
        <end position="321"/>
    </location>
</feature>
<dbReference type="GO" id="GO:0008422">
    <property type="term" value="F:beta-glucosidase activity"/>
    <property type="evidence" value="ECO:0007669"/>
    <property type="project" value="TreeGrafter"/>
</dbReference>
<dbReference type="Gene3D" id="3.20.20.80">
    <property type="entry name" value="Glycosidases"/>
    <property type="match status" value="1"/>
</dbReference>
<sequence>MTYLSIIAASTAAIALAGCSVDAQDTAMPATAAAQAPASLPVGTCINMGNMLEPEQEGSWGGARIADADFARIKAAGFDTVRIPVRWHNKSMDRPPYTVDPQWMARVEQVVDWALANDLNVILNSHHFDPIYADPLATAPWHGAVWKQIAERFADKPQDSLWFELENEPHDKMDDSNLIAALTPALNAVRASNPTRPVIIGGEEWSGIDSLATLDLPDDANIYPTFHYYEPFDFTHQGASWAGPDIPEPGRKYGTEEDRQRLRDDVAKIEAYVERTGKVPFMGETGAYDKHISTPERAAYHRAVHDAFAPTGVGMCTWAYANTFPFWDRETGQWLPGMLAAIGLKED</sequence>
<evidence type="ECO:0000313" key="7">
    <source>
        <dbReference type="EMBL" id="ARU16008.1"/>
    </source>
</evidence>
<dbReference type="RefSeq" id="WP_066844572.1">
    <property type="nucleotide sequence ID" value="NZ_CP019602.1"/>
</dbReference>
<keyword evidence="2 4" id="KW-0378">Hydrolase</keyword>
<keyword evidence="1 5" id="KW-0732">Signal</keyword>
<evidence type="ECO:0000259" key="6">
    <source>
        <dbReference type="Pfam" id="PF00150"/>
    </source>
</evidence>
<dbReference type="InterPro" id="IPR050386">
    <property type="entry name" value="Glycosyl_hydrolase_5"/>
</dbReference>
<feature type="chain" id="PRO_5011734448" description="Glycoside hydrolase family 5 domain-containing protein" evidence="5">
    <location>
        <begin position="24"/>
        <end position="347"/>
    </location>
</feature>
<comment type="similarity">
    <text evidence="4">Belongs to the glycosyl hydrolase 5 (cellulase A) family.</text>
</comment>
<dbReference type="GO" id="GO:0009251">
    <property type="term" value="P:glucan catabolic process"/>
    <property type="evidence" value="ECO:0007669"/>
    <property type="project" value="TreeGrafter"/>
</dbReference>
<dbReference type="STRING" id="450378.GCA_001661675_01432"/>
<evidence type="ECO:0000256" key="2">
    <source>
        <dbReference type="ARBA" id="ARBA00022801"/>
    </source>
</evidence>
<protein>
    <recommendedName>
        <fullName evidence="6">Glycoside hydrolase family 5 domain-containing protein</fullName>
    </recommendedName>
</protein>
<evidence type="ECO:0000313" key="8">
    <source>
        <dbReference type="Proteomes" id="UP000195807"/>
    </source>
</evidence>
<proteinExistence type="inferred from homology"/>
<dbReference type="GO" id="GO:0005576">
    <property type="term" value="C:extracellular region"/>
    <property type="evidence" value="ECO:0007669"/>
    <property type="project" value="TreeGrafter"/>
</dbReference>
<evidence type="ECO:0000256" key="1">
    <source>
        <dbReference type="ARBA" id="ARBA00022729"/>
    </source>
</evidence>
<keyword evidence="3 4" id="KW-0326">Glycosidase</keyword>
<keyword evidence="8" id="KW-1185">Reference proteome</keyword>
<feature type="signal peptide" evidence="5">
    <location>
        <begin position="1"/>
        <end position="23"/>
    </location>
</feature>
<reference evidence="7 8" key="1">
    <citation type="submission" date="2017-01" db="EMBL/GenBank/DDBJ databases">
        <title>Complete genome sequence of esterase-producing bacterium Croceicoccus marinus E4A9.</title>
        <authorList>
            <person name="Wu Y.-H."/>
            <person name="Cheng H."/>
            <person name="Xu L."/>
            <person name="Huo Y.-Y."/>
            <person name="Wang C.-S."/>
            <person name="Xu X.-W."/>
        </authorList>
    </citation>
    <scope>NUCLEOTIDE SEQUENCE [LARGE SCALE GENOMIC DNA]</scope>
    <source>
        <strain evidence="7 8">E4A9</strain>
    </source>
</reference>
<dbReference type="InterPro" id="IPR001547">
    <property type="entry name" value="Glyco_hydro_5"/>
</dbReference>
<dbReference type="AlphaFoldDB" id="A0A1Z1FB15"/>
<dbReference type="GO" id="GO:0009986">
    <property type="term" value="C:cell surface"/>
    <property type="evidence" value="ECO:0007669"/>
    <property type="project" value="TreeGrafter"/>
</dbReference>
<dbReference type="Pfam" id="PF00150">
    <property type="entry name" value="Cellulase"/>
    <property type="match status" value="1"/>
</dbReference>
<evidence type="ECO:0000256" key="5">
    <source>
        <dbReference type="SAM" id="SignalP"/>
    </source>
</evidence>
<name>A0A1Z1FB15_9SPHN</name>